<dbReference type="Proteomes" id="UP000299102">
    <property type="component" value="Unassembled WGS sequence"/>
</dbReference>
<evidence type="ECO:0000313" key="1">
    <source>
        <dbReference type="EMBL" id="GBP77351.1"/>
    </source>
</evidence>
<protein>
    <submittedName>
        <fullName evidence="1">Uncharacterized protein</fullName>
    </submittedName>
</protein>
<comment type="caution">
    <text evidence="1">The sequence shown here is derived from an EMBL/GenBank/DDBJ whole genome shotgun (WGS) entry which is preliminary data.</text>
</comment>
<organism evidence="1 2">
    <name type="scientific">Eumeta variegata</name>
    <name type="common">Bagworm moth</name>
    <name type="synonym">Eumeta japonica</name>
    <dbReference type="NCBI Taxonomy" id="151549"/>
    <lineage>
        <taxon>Eukaryota</taxon>
        <taxon>Metazoa</taxon>
        <taxon>Ecdysozoa</taxon>
        <taxon>Arthropoda</taxon>
        <taxon>Hexapoda</taxon>
        <taxon>Insecta</taxon>
        <taxon>Pterygota</taxon>
        <taxon>Neoptera</taxon>
        <taxon>Endopterygota</taxon>
        <taxon>Lepidoptera</taxon>
        <taxon>Glossata</taxon>
        <taxon>Ditrysia</taxon>
        <taxon>Tineoidea</taxon>
        <taxon>Psychidae</taxon>
        <taxon>Oiketicinae</taxon>
        <taxon>Eumeta</taxon>
    </lineage>
</organism>
<accession>A0A4C1YLP5</accession>
<dbReference type="EMBL" id="BGZK01001327">
    <property type="protein sequence ID" value="GBP77351.1"/>
    <property type="molecule type" value="Genomic_DNA"/>
</dbReference>
<evidence type="ECO:0000313" key="2">
    <source>
        <dbReference type="Proteomes" id="UP000299102"/>
    </source>
</evidence>
<gene>
    <name evidence="1" type="ORF">EVAR_54723_1</name>
</gene>
<name>A0A4C1YLP5_EUMVA</name>
<sequence length="92" mass="10822">MISPETFRMHSIEIIIERQKGSPIDNALEEHFGRSGRYVERKIPRPFCRLEGTSAILAYLKAINKEDLYHKHTHLLPIWLTVLTRRALKRVN</sequence>
<proteinExistence type="predicted"/>
<keyword evidence="2" id="KW-1185">Reference proteome</keyword>
<reference evidence="1 2" key="1">
    <citation type="journal article" date="2019" name="Commun. Biol.">
        <title>The bagworm genome reveals a unique fibroin gene that provides high tensile strength.</title>
        <authorList>
            <person name="Kono N."/>
            <person name="Nakamura H."/>
            <person name="Ohtoshi R."/>
            <person name="Tomita M."/>
            <person name="Numata K."/>
            <person name="Arakawa K."/>
        </authorList>
    </citation>
    <scope>NUCLEOTIDE SEQUENCE [LARGE SCALE GENOMIC DNA]</scope>
</reference>
<dbReference type="AlphaFoldDB" id="A0A4C1YLP5"/>